<feature type="chain" id="PRO_5045398554" evidence="1">
    <location>
        <begin position="22"/>
        <end position="67"/>
    </location>
</feature>
<evidence type="ECO:0000313" key="2">
    <source>
        <dbReference type="EMBL" id="KAL0067698.1"/>
    </source>
</evidence>
<evidence type="ECO:0000256" key="1">
    <source>
        <dbReference type="SAM" id="SignalP"/>
    </source>
</evidence>
<dbReference type="Proteomes" id="UP001437256">
    <property type="component" value="Unassembled WGS sequence"/>
</dbReference>
<organism evidence="2 3">
    <name type="scientific">Marasmius tenuissimus</name>
    <dbReference type="NCBI Taxonomy" id="585030"/>
    <lineage>
        <taxon>Eukaryota</taxon>
        <taxon>Fungi</taxon>
        <taxon>Dikarya</taxon>
        <taxon>Basidiomycota</taxon>
        <taxon>Agaricomycotina</taxon>
        <taxon>Agaricomycetes</taxon>
        <taxon>Agaricomycetidae</taxon>
        <taxon>Agaricales</taxon>
        <taxon>Marasmiineae</taxon>
        <taxon>Marasmiaceae</taxon>
        <taxon>Marasmius</taxon>
    </lineage>
</organism>
<protein>
    <submittedName>
        <fullName evidence="2">Uncharacterized protein</fullName>
    </submittedName>
</protein>
<accession>A0ABR3A3X4</accession>
<gene>
    <name evidence="2" type="ORF">AAF712_005138</name>
</gene>
<keyword evidence="1" id="KW-0732">Signal</keyword>
<proteinExistence type="predicted"/>
<evidence type="ECO:0000313" key="3">
    <source>
        <dbReference type="Proteomes" id="UP001437256"/>
    </source>
</evidence>
<dbReference type="EMBL" id="JBBXMP010000023">
    <property type="protein sequence ID" value="KAL0067698.1"/>
    <property type="molecule type" value="Genomic_DNA"/>
</dbReference>
<feature type="signal peptide" evidence="1">
    <location>
        <begin position="1"/>
        <end position="21"/>
    </location>
</feature>
<name>A0ABR3A3X4_9AGAR</name>
<reference evidence="2 3" key="1">
    <citation type="submission" date="2024-05" db="EMBL/GenBank/DDBJ databases">
        <title>A draft genome resource for the thread blight pathogen Marasmius tenuissimus strain MS-2.</title>
        <authorList>
            <person name="Yulfo-Soto G.E."/>
            <person name="Baruah I.K."/>
            <person name="Amoako-Attah I."/>
            <person name="Bukari Y."/>
            <person name="Meinhardt L.W."/>
            <person name="Bailey B.A."/>
            <person name="Cohen S.P."/>
        </authorList>
    </citation>
    <scope>NUCLEOTIDE SEQUENCE [LARGE SCALE GENOMIC DNA]</scope>
    <source>
        <strain evidence="2 3">MS-2</strain>
    </source>
</reference>
<keyword evidence="3" id="KW-1185">Reference proteome</keyword>
<comment type="caution">
    <text evidence="2">The sequence shown here is derived from an EMBL/GenBank/DDBJ whole genome shotgun (WGS) entry which is preliminary data.</text>
</comment>
<sequence length="67" mass="6863">MRAFCLAYLFVLLSTSLTAMALPALISYPKTISVEGSGSAELPAILPRGCPNPLAPNCGCGTAGCNF</sequence>